<name>A0ABD2A8A3_VESSQ</name>
<dbReference type="GO" id="GO:0015293">
    <property type="term" value="F:symporter activity"/>
    <property type="evidence" value="ECO:0007669"/>
    <property type="project" value="UniProtKB-UniRule"/>
</dbReference>
<keyword evidence="3 7" id="KW-0813">Transport</keyword>
<sequence>MKHKLIIATFLGVSGGIVFGLVLKYCTPQPWSQRKIMYIKFPGEIFMSLTNSIILPLVISSVISATCNLSKSGPIGLMALCYYSLTTSIGIILSVILTQNIKPGKLLNNKNLTSDLATKHFMTIDTLLDLLRNLISDNLIKACFMQYQTVLKEPENTTQVPIDEWAITHQDRPGTDVIGLVFFSLLLGLAAGKLGEKNKPLLNVIDSFSQVMMNIMNWIIMIAPIGIFFLIPGRILEMTDFSLIFKQLGAYILTVFIGLILQGFLILPILYFLLTRRSPYKIIIKLGPAFATAFGTSSRYIILFCVVLRVYLLNTNYTIKFSTATVPVTIKCLEEVGIDPKVLKFVVPIGATINMDGIALYETVGAIFIIQMRGLNFSLFKIIAISITCTISCIGAAGLPSGGYMMLIMVLNSIGVPVDDIALIIAIDCFVDRFRTTINIISDALGSGIISYLLTNKYKQYRNTMSAETQSLTNARRSQVIHQFFPGCGKIPSSLFLVNVLFQSHLYKLKCLCPKKIPVLFTYEKFPPLRNKDYFYHIPVVILLLRVR</sequence>
<evidence type="ECO:0000256" key="2">
    <source>
        <dbReference type="ARBA" id="ARBA00006148"/>
    </source>
</evidence>
<dbReference type="EMBL" id="JAUDFV010000154">
    <property type="protein sequence ID" value="KAL2716867.1"/>
    <property type="molecule type" value="Genomic_DNA"/>
</dbReference>
<comment type="caution">
    <text evidence="8">The sequence shown here is derived from an EMBL/GenBank/DDBJ whole genome shotgun (WGS) entry which is preliminary data.</text>
</comment>
<feature type="transmembrane region" description="Helical" evidence="7">
    <location>
        <begin position="45"/>
        <end position="63"/>
    </location>
</feature>
<evidence type="ECO:0000256" key="7">
    <source>
        <dbReference type="RuleBase" id="RU361216"/>
    </source>
</evidence>
<evidence type="ECO:0000256" key="6">
    <source>
        <dbReference type="ARBA" id="ARBA00023136"/>
    </source>
</evidence>
<keyword evidence="5 7" id="KW-1133">Transmembrane helix</keyword>
<keyword evidence="4 7" id="KW-0812">Transmembrane</keyword>
<organism evidence="8 9">
    <name type="scientific">Vespula squamosa</name>
    <name type="common">Southern yellow jacket</name>
    <name type="synonym">Wasp</name>
    <dbReference type="NCBI Taxonomy" id="30214"/>
    <lineage>
        <taxon>Eukaryota</taxon>
        <taxon>Metazoa</taxon>
        <taxon>Ecdysozoa</taxon>
        <taxon>Arthropoda</taxon>
        <taxon>Hexapoda</taxon>
        <taxon>Insecta</taxon>
        <taxon>Pterygota</taxon>
        <taxon>Neoptera</taxon>
        <taxon>Endopterygota</taxon>
        <taxon>Hymenoptera</taxon>
        <taxon>Apocrita</taxon>
        <taxon>Aculeata</taxon>
        <taxon>Vespoidea</taxon>
        <taxon>Vespidae</taxon>
        <taxon>Vespinae</taxon>
        <taxon>Vespula</taxon>
    </lineage>
</organism>
<feature type="transmembrane region" description="Helical" evidence="7">
    <location>
        <begin position="248"/>
        <end position="274"/>
    </location>
</feature>
<evidence type="ECO:0000256" key="1">
    <source>
        <dbReference type="ARBA" id="ARBA00004141"/>
    </source>
</evidence>
<dbReference type="InterPro" id="IPR001991">
    <property type="entry name" value="Na-dicarboxylate_symporter"/>
</dbReference>
<dbReference type="GO" id="GO:0016020">
    <property type="term" value="C:membrane"/>
    <property type="evidence" value="ECO:0007669"/>
    <property type="project" value="UniProtKB-SubCell"/>
</dbReference>
<evidence type="ECO:0000256" key="4">
    <source>
        <dbReference type="ARBA" id="ARBA00022692"/>
    </source>
</evidence>
<protein>
    <recommendedName>
        <fullName evidence="7">Amino acid transporter</fullName>
    </recommendedName>
</protein>
<dbReference type="PRINTS" id="PR00173">
    <property type="entry name" value="EDTRNSPORT"/>
</dbReference>
<dbReference type="AlphaFoldDB" id="A0ABD2A8A3"/>
<dbReference type="Proteomes" id="UP001607302">
    <property type="component" value="Unassembled WGS sequence"/>
</dbReference>
<dbReference type="InterPro" id="IPR036458">
    <property type="entry name" value="Na:dicarbo_symporter_sf"/>
</dbReference>
<dbReference type="PANTHER" id="PTHR11958:SF63">
    <property type="entry name" value="AMINO ACID TRANSPORTER"/>
    <property type="match status" value="1"/>
</dbReference>
<reference evidence="8 9" key="1">
    <citation type="journal article" date="2024" name="Ann. Entomol. Soc. Am.">
        <title>Genomic analyses of the southern and eastern yellowjacket wasps (Hymenoptera: Vespidae) reveal evolutionary signatures of social life.</title>
        <authorList>
            <person name="Catto M.A."/>
            <person name="Caine P.B."/>
            <person name="Orr S.E."/>
            <person name="Hunt B.G."/>
            <person name="Goodisman M.A.D."/>
        </authorList>
    </citation>
    <scope>NUCLEOTIDE SEQUENCE [LARGE SCALE GENOMIC DNA]</scope>
    <source>
        <strain evidence="8">233</strain>
        <tissue evidence="8">Head and thorax</tissue>
    </source>
</reference>
<dbReference type="Pfam" id="PF00375">
    <property type="entry name" value="SDF"/>
    <property type="match status" value="2"/>
</dbReference>
<feature type="transmembrane region" description="Helical" evidence="7">
    <location>
        <begin position="6"/>
        <end position="25"/>
    </location>
</feature>
<feature type="transmembrane region" description="Helical" evidence="7">
    <location>
        <begin position="286"/>
        <end position="312"/>
    </location>
</feature>
<evidence type="ECO:0000256" key="3">
    <source>
        <dbReference type="ARBA" id="ARBA00022448"/>
    </source>
</evidence>
<gene>
    <name evidence="8" type="ORF">V1478_014543</name>
</gene>
<feature type="transmembrane region" description="Helical" evidence="7">
    <location>
        <begin position="215"/>
        <end position="236"/>
    </location>
</feature>
<dbReference type="PANTHER" id="PTHR11958">
    <property type="entry name" value="SODIUM/DICARBOXYLATE SYMPORTER-RELATED"/>
    <property type="match status" value="1"/>
</dbReference>
<feature type="transmembrane region" description="Helical" evidence="7">
    <location>
        <begin position="405"/>
        <end position="431"/>
    </location>
</feature>
<feature type="transmembrane region" description="Helical" evidence="7">
    <location>
        <begin position="75"/>
        <end position="97"/>
    </location>
</feature>
<keyword evidence="7" id="KW-0769">Symport</keyword>
<comment type="subcellular location">
    <subcellularLocation>
        <location evidence="1 7">Membrane</location>
        <topology evidence="1 7">Multi-pass membrane protein</topology>
    </subcellularLocation>
</comment>
<keyword evidence="9" id="KW-1185">Reference proteome</keyword>
<feature type="transmembrane region" description="Helical" evidence="7">
    <location>
        <begin position="379"/>
        <end position="399"/>
    </location>
</feature>
<evidence type="ECO:0000313" key="8">
    <source>
        <dbReference type="EMBL" id="KAL2716867.1"/>
    </source>
</evidence>
<proteinExistence type="inferred from homology"/>
<dbReference type="InterPro" id="IPR050746">
    <property type="entry name" value="DAACS"/>
</dbReference>
<evidence type="ECO:0000256" key="5">
    <source>
        <dbReference type="ARBA" id="ARBA00022989"/>
    </source>
</evidence>
<keyword evidence="6 7" id="KW-0472">Membrane</keyword>
<dbReference type="Gene3D" id="1.10.3860.10">
    <property type="entry name" value="Sodium:dicarboxylate symporter"/>
    <property type="match status" value="1"/>
</dbReference>
<evidence type="ECO:0000313" key="9">
    <source>
        <dbReference type="Proteomes" id="UP001607302"/>
    </source>
</evidence>
<comment type="similarity">
    <text evidence="2 7">Belongs to the dicarboxylate/amino acid:cation symporter (DAACS) (TC 2.A.23) family.</text>
</comment>
<dbReference type="SUPFAM" id="SSF118215">
    <property type="entry name" value="Proton glutamate symport protein"/>
    <property type="match status" value="1"/>
</dbReference>
<accession>A0ABD2A8A3</accession>